<protein>
    <recommendedName>
        <fullName evidence="2">Endonuclease/exonuclease/phosphatase domain-containing protein</fullName>
    </recommendedName>
</protein>
<reference evidence="1" key="1">
    <citation type="submission" date="2020-06" db="EMBL/GenBank/DDBJ databases">
        <authorList>
            <person name="Li T."/>
            <person name="Hu X."/>
            <person name="Zhang T."/>
            <person name="Song X."/>
            <person name="Zhang H."/>
            <person name="Dai N."/>
            <person name="Sheng W."/>
            <person name="Hou X."/>
            <person name="Wei L."/>
        </authorList>
    </citation>
    <scope>NUCLEOTIDE SEQUENCE</scope>
    <source>
        <strain evidence="1">KEN8</strain>
        <tissue evidence="1">Leaf</tissue>
    </source>
</reference>
<reference evidence="1" key="2">
    <citation type="journal article" date="2024" name="Plant">
        <title>Genomic evolution and insights into agronomic trait innovations of Sesamum species.</title>
        <authorList>
            <person name="Miao H."/>
            <person name="Wang L."/>
            <person name="Qu L."/>
            <person name="Liu H."/>
            <person name="Sun Y."/>
            <person name="Le M."/>
            <person name="Wang Q."/>
            <person name="Wei S."/>
            <person name="Zheng Y."/>
            <person name="Lin W."/>
            <person name="Duan Y."/>
            <person name="Cao H."/>
            <person name="Xiong S."/>
            <person name="Wang X."/>
            <person name="Wei L."/>
            <person name="Li C."/>
            <person name="Ma Q."/>
            <person name="Ju M."/>
            <person name="Zhao R."/>
            <person name="Li G."/>
            <person name="Mu C."/>
            <person name="Tian Q."/>
            <person name="Mei H."/>
            <person name="Zhang T."/>
            <person name="Gao T."/>
            <person name="Zhang H."/>
        </authorList>
    </citation>
    <scope>NUCLEOTIDE SEQUENCE</scope>
    <source>
        <strain evidence="1">KEN8</strain>
    </source>
</reference>
<comment type="caution">
    <text evidence="1">The sequence shown here is derived from an EMBL/GenBank/DDBJ whole genome shotgun (WGS) entry which is preliminary data.</text>
</comment>
<organism evidence="1">
    <name type="scientific">Sesamum calycinum</name>
    <dbReference type="NCBI Taxonomy" id="2727403"/>
    <lineage>
        <taxon>Eukaryota</taxon>
        <taxon>Viridiplantae</taxon>
        <taxon>Streptophyta</taxon>
        <taxon>Embryophyta</taxon>
        <taxon>Tracheophyta</taxon>
        <taxon>Spermatophyta</taxon>
        <taxon>Magnoliopsida</taxon>
        <taxon>eudicotyledons</taxon>
        <taxon>Gunneridae</taxon>
        <taxon>Pentapetalae</taxon>
        <taxon>asterids</taxon>
        <taxon>lamiids</taxon>
        <taxon>Lamiales</taxon>
        <taxon>Pedaliaceae</taxon>
        <taxon>Sesamum</taxon>
    </lineage>
</organism>
<proteinExistence type="predicted"/>
<evidence type="ECO:0008006" key="2">
    <source>
        <dbReference type="Google" id="ProtNLM"/>
    </source>
</evidence>
<name>A0AAW2QLF6_9LAMI</name>
<sequence>MKIGIWNVRGLNRPLKQNGVAHLIKNNQLCLLGILKTKLAAMTIPKIIHRLFPGWCQANNFDAIAGGRILIIWNPAVIDLHLEDISPQVIHCRITNKSSQLSFYISFTYGLYTVVNRKSMWEKFLELGRPWSMPWIILGDFNCVKSPVEKQLGVPPLVTATPFGASSIESFGIMIGLRLDFIAQLTSTRRDASPITLRTHLESSPGDVVVRDSLGDLRKNATFLAEAERHFYYQKAKIHFLKQGDRNTKFFHDMVKRNTARNSILAITKADGSIITSVLDIAQEFVDFYTSLLGTEDQTRPVDDGVFHWGPCSLRSLP</sequence>
<gene>
    <name evidence="1" type="ORF">Scaly_1060000</name>
</gene>
<dbReference type="PANTHER" id="PTHR35218:SF7">
    <property type="entry name" value="ENDONUCLEASE_EXONUCLEASE_PHOSPHATASE"/>
    <property type="match status" value="1"/>
</dbReference>
<dbReference type="EMBL" id="JACGWM010000006">
    <property type="protein sequence ID" value="KAL0368411.1"/>
    <property type="molecule type" value="Genomic_DNA"/>
</dbReference>
<accession>A0AAW2QLF6</accession>
<dbReference type="AlphaFoldDB" id="A0AAW2QLF6"/>
<dbReference type="Gene3D" id="3.60.10.10">
    <property type="entry name" value="Endonuclease/exonuclease/phosphatase"/>
    <property type="match status" value="1"/>
</dbReference>
<dbReference type="InterPro" id="IPR036691">
    <property type="entry name" value="Endo/exonu/phosph_ase_sf"/>
</dbReference>
<dbReference type="PANTHER" id="PTHR35218">
    <property type="entry name" value="RNASE H DOMAIN-CONTAINING PROTEIN"/>
    <property type="match status" value="1"/>
</dbReference>
<evidence type="ECO:0000313" key="1">
    <source>
        <dbReference type="EMBL" id="KAL0368411.1"/>
    </source>
</evidence>
<dbReference type="SUPFAM" id="SSF56219">
    <property type="entry name" value="DNase I-like"/>
    <property type="match status" value="1"/>
</dbReference>